<dbReference type="EMBL" id="BARU01038768">
    <property type="protein sequence ID" value="GAH87950.1"/>
    <property type="molecule type" value="Genomic_DNA"/>
</dbReference>
<evidence type="ECO:0000313" key="1">
    <source>
        <dbReference type="EMBL" id="GAH87950.1"/>
    </source>
</evidence>
<organism evidence="1">
    <name type="scientific">marine sediment metagenome</name>
    <dbReference type="NCBI Taxonomy" id="412755"/>
    <lineage>
        <taxon>unclassified sequences</taxon>
        <taxon>metagenomes</taxon>
        <taxon>ecological metagenomes</taxon>
    </lineage>
</organism>
<protein>
    <submittedName>
        <fullName evidence="1">Uncharacterized protein</fullName>
    </submittedName>
</protein>
<accession>X1K2S4</accession>
<feature type="non-terminal residue" evidence="1">
    <location>
        <position position="1"/>
    </location>
</feature>
<proteinExistence type="predicted"/>
<comment type="caution">
    <text evidence="1">The sequence shown here is derived from an EMBL/GenBank/DDBJ whole genome shotgun (WGS) entry which is preliminary data.</text>
</comment>
<sequence>YAFGGIIPYALQSIEGTFWDEGRVGFAPLNDLYLYGGKLSRNKNTIKKGKL</sequence>
<reference evidence="1" key="1">
    <citation type="journal article" date="2014" name="Front. Microbiol.">
        <title>High frequency of phylogenetically diverse reductive dehalogenase-homologous genes in deep subseafloor sedimentary metagenomes.</title>
        <authorList>
            <person name="Kawai M."/>
            <person name="Futagami T."/>
            <person name="Toyoda A."/>
            <person name="Takaki Y."/>
            <person name="Nishi S."/>
            <person name="Hori S."/>
            <person name="Arai W."/>
            <person name="Tsubouchi T."/>
            <person name="Morono Y."/>
            <person name="Uchiyama I."/>
            <person name="Ito T."/>
            <person name="Fujiyama A."/>
            <person name="Inagaki F."/>
            <person name="Takami H."/>
        </authorList>
    </citation>
    <scope>NUCLEOTIDE SEQUENCE</scope>
    <source>
        <strain evidence="1">Expedition CK06-06</strain>
    </source>
</reference>
<name>X1K2S4_9ZZZZ</name>
<gene>
    <name evidence="1" type="ORF">S03H2_60192</name>
</gene>
<dbReference type="AlphaFoldDB" id="X1K2S4"/>